<dbReference type="HOGENOM" id="CLU_103236_0_0_11"/>
<keyword evidence="2" id="KW-1185">Reference proteome</keyword>
<dbReference type="EMBL" id="AWSE01000046">
    <property type="protein sequence ID" value="ERH24847.1"/>
    <property type="molecule type" value="Genomic_DNA"/>
</dbReference>
<sequence>MRRLAGRAGAGPVEESRWLSGLEAAEILADDAEEADSSDAVFLVSRLVLAPWAVLAARMAASSASGTPALRAAMSLRTSGTSTVSAPRKSVILREKRISWGVSGTDGAAGAGSTVTSGAACGVGRETESSGTLKEAVWWVVEATTGLAEALAGVAAEARLLRRLSGRAEAPGTAAESDPVGTARLRACAAPDEAGAVSPAAHHAVLAAG</sequence>
<name>U1S2H6_9ACTO</name>
<evidence type="ECO:0000313" key="1">
    <source>
        <dbReference type="EMBL" id="ERH24847.1"/>
    </source>
</evidence>
<accession>U1S2H6</accession>
<gene>
    <name evidence="1" type="ORF">HMPREF1979_01021</name>
</gene>
<organism evidence="1 2">
    <name type="scientific">Actinomyces johnsonii F0542</name>
    <dbReference type="NCBI Taxonomy" id="1321818"/>
    <lineage>
        <taxon>Bacteria</taxon>
        <taxon>Bacillati</taxon>
        <taxon>Actinomycetota</taxon>
        <taxon>Actinomycetes</taxon>
        <taxon>Actinomycetales</taxon>
        <taxon>Actinomycetaceae</taxon>
        <taxon>Actinomyces</taxon>
    </lineage>
</organism>
<protein>
    <submittedName>
        <fullName evidence="1">Uncharacterized protein</fullName>
    </submittedName>
</protein>
<reference evidence="1 2" key="1">
    <citation type="submission" date="2013-08" db="EMBL/GenBank/DDBJ databases">
        <authorList>
            <person name="Weinstock G."/>
            <person name="Sodergren E."/>
            <person name="Wylie T."/>
            <person name="Fulton L."/>
            <person name="Fulton R."/>
            <person name="Fronick C."/>
            <person name="O'Laughlin M."/>
            <person name="Godfrey J."/>
            <person name="Miner T."/>
            <person name="Herter B."/>
            <person name="Appelbaum E."/>
            <person name="Cordes M."/>
            <person name="Lek S."/>
            <person name="Wollam A."/>
            <person name="Pepin K.H."/>
            <person name="Palsikar V.B."/>
            <person name="Mitreva M."/>
            <person name="Wilson R.K."/>
        </authorList>
    </citation>
    <scope>NUCLEOTIDE SEQUENCE [LARGE SCALE GENOMIC DNA]</scope>
    <source>
        <strain evidence="1 2">F0542</strain>
    </source>
</reference>
<dbReference type="Proteomes" id="UP000016536">
    <property type="component" value="Unassembled WGS sequence"/>
</dbReference>
<proteinExistence type="predicted"/>
<evidence type="ECO:0000313" key="2">
    <source>
        <dbReference type="Proteomes" id="UP000016536"/>
    </source>
</evidence>
<dbReference type="AlphaFoldDB" id="U1S2H6"/>
<comment type="caution">
    <text evidence="1">The sequence shown here is derived from an EMBL/GenBank/DDBJ whole genome shotgun (WGS) entry which is preliminary data.</text>
</comment>